<dbReference type="InterPro" id="IPR057165">
    <property type="entry name" value="DUF7843"/>
</dbReference>
<dbReference type="InterPro" id="IPR057162">
    <property type="entry name" value="DUF7840"/>
</dbReference>
<evidence type="ECO:0000259" key="4">
    <source>
        <dbReference type="Pfam" id="PF25225"/>
    </source>
</evidence>
<keyword evidence="1" id="KW-0812">Transmembrane</keyword>
<dbReference type="Pfam" id="PF25225">
    <property type="entry name" value="DUF7843"/>
    <property type="match status" value="1"/>
</dbReference>
<reference evidence="5 6" key="1">
    <citation type="submission" date="2016-10" db="EMBL/GenBank/DDBJ databases">
        <title>Silvanigrella aquatica sp. nov., isolated from a freshwater lake located in the Black Forest, Germany, description of Silvanigrellaceae fam. nov., Silvanigrellales ord. nov., reclassification of the order Bdellovibrionales in the class Oligoflexia, reclassification of the families Bacteriovoracaceae and Halobacteriovoraceae in the new order Bacteriovoracales ord. nov., and reclassification of the family Pseudobacteriovoracaceae in the order Oligoflexiales.</title>
        <authorList>
            <person name="Hahn M.W."/>
            <person name="Schmidt J."/>
            <person name="Koll U."/>
            <person name="Rohde M."/>
            <person name="Verbag S."/>
            <person name="Pitt A."/>
            <person name="Nakai R."/>
            <person name="Naganuma T."/>
            <person name="Lang E."/>
        </authorList>
    </citation>
    <scope>NUCLEOTIDE SEQUENCE [LARGE SCALE GENOMIC DNA]</scope>
    <source>
        <strain evidence="5 6">MWH-Nonnen-W8red</strain>
    </source>
</reference>
<feature type="domain" description="DUF7843" evidence="4">
    <location>
        <begin position="47"/>
        <end position="126"/>
    </location>
</feature>
<protein>
    <submittedName>
        <fullName evidence="5">Uncharacterized protein</fullName>
    </submittedName>
</protein>
<feature type="domain" description="DUF7840" evidence="3">
    <location>
        <begin position="426"/>
        <end position="646"/>
    </location>
</feature>
<feature type="transmembrane region" description="Helical" evidence="1">
    <location>
        <begin position="6"/>
        <end position="23"/>
    </location>
</feature>
<evidence type="ECO:0000313" key="5">
    <source>
        <dbReference type="EMBL" id="APJ02434.1"/>
    </source>
</evidence>
<dbReference type="Pfam" id="PF25222">
    <property type="entry name" value="DUF7840"/>
    <property type="match status" value="1"/>
</dbReference>
<keyword evidence="6" id="KW-1185">Reference proteome</keyword>
<feature type="domain" description="Lnb N-terminal periplasmic" evidence="2">
    <location>
        <begin position="146"/>
        <end position="315"/>
    </location>
</feature>
<proteinExistence type="predicted"/>
<dbReference type="STRING" id="1915309.AXG55_00165"/>
<evidence type="ECO:0000259" key="2">
    <source>
        <dbReference type="Pfam" id="PF13387"/>
    </source>
</evidence>
<accession>A0A1L4CWW4</accession>
<dbReference type="Proteomes" id="UP000184731">
    <property type="component" value="Chromosome"/>
</dbReference>
<evidence type="ECO:0000256" key="1">
    <source>
        <dbReference type="SAM" id="Phobius"/>
    </source>
</evidence>
<dbReference type="OrthoDB" id="5287439at2"/>
<dbReference type="KEGG" id="saqi:AXG55_00165"/>
<keyword evidence="1" id="KW-0472">Membrane</keyword>
<dbReference type="InterPro" id="IPR025178">
    <property type="entry name" value="Lnb_N"/>
</dbReference>
<keyword evidence="1" id="KW-1133">Transmembrane helix</keyword>
<dbReference type="Pfam" id="PF13387">
    <property type="entry name" value="Lnb_N"/>
    <property type="match status" value="1"/>
</dbReference>
<evidence type="ECO:0000259" key="3">
    <source>
        <dbReference type="Pfam" id="PF25222"/>
    </source>
</evidence>
<dbReference type="EMBL" id="CP017834">
    <property type="protein sequence ID" value="APJ02434.1"/>
    <property type="molecule type" value="Genomic_DNA"/>
</dbReference>
<sequence>MGLPKIKLIFLISIFFILIFLFLDSKKVSGKNLTYTDELIADATSKKLWETRAWKKILFIPDRFLSLNQKSLISEKSFFLSVDGKNNPEHELIASLNSFQESIPINPPKDYMHPQCKHPARFYWLVNELKIDDKKFVFQKCPELHKFIDYLDYEGVSLVFSNYIADGPGSLFGHTFLRLHRNTNNSSESAILDDIANFSAFVPAIKGLLYPIKGLAGGYQGRFSVMPYYQKIQEYNNYESRDLWEYKLNLTKNEIRMLELVLWEMGSTYIDYYYLDDNCSYVMLALLEAAKPDLYLTGKTLIYAIPSDTIRIVTKTPNFVTNITYRPSVLSRYLNRMAVLSKNENNFVEQVLSNYDSLSSLDFKNCDKFCKARVIDASLEYIDYKEKLVGSNEPIIYQNLRNKLLIARANDAVKSEPLKNDPQSSPPHLGHDSGLLSLNLGSSFSGDVFSDIRFRPALHDIEANENGYSNGLGVGFLDTILRADYKNSLIYLKNFHLLEITSLPEQVPNIDFLAWHFDTGYEYGFGYGDAASQGREYLKLGIGSALFGFQNQFLLFSIVEADVGYSKDFGAHIGPTVLLGAMAKLSHSCKIVAKSELSKRFNKDRNIDAMENSLNLSYFMVQNFETQLSLTNKEGVSEVSLGLRIYF</sequence>
<evidence type="ECO:0000313" key="6">
    <source>
        <dbReference type="Proteomes" id="UP000184731"/>
    </source>
</evidence>
<gene>
    <name evidence="5" type="ORF">AXG55_00165</name>
</gene>
<name>A0A1L4CWW4_9BACT</name>
<organism evidence="5 6">
    <name type="scientific">Silvanigrella aquatica</name>
    <dbReference type="NCBI Taxonomy" id="1915309"/>
    <lineage>
        <taxon>Bacteria</taxon>
        <taxon>Pseudomonadati</taxon>
        <taxon>Bdellovibrionota</taxon>
        <taxon>Oligoflexia</taxon>
        <taxon>Silvanigrellales</taxon>
        <taxon>Silvanigrellaceae</taxon>
        <taxon>Silvanigrella</taxon>
    </lineage>
</organism>
<dbReference type="AlphaFoldDB" id="A0A1L4CWW4"/>